<name>A0AA37WZI1_9RHOB</name>
<proteinExistence type="predicted"/>
<organism evidence="2 3">
    <name type="scientific">Cypionkella aquatica</name>
    <dbReference type="NCBI Taxonomy" id="1756042"/>
    <lineage>
        <taxon>Bacteria</taxon>
        <taxon>Pseudomonadati</taxon>
        <taxon>Pseudomonadota</taxon>
        <taxon>Alphaproteobacteria</taxon>
        <taxon>Rhodobacterales</taxon>
        <taxon>Paracoccaceae</taxon>
        <taxon>Cypionkella</taxon>
    </lineage>
</organism>
<dbReference type="Proteomes" id="UP001157355">
    <property type="component" value="Unassembled WGS sequence"/>
</dbReference>
<gene>
    <name evidence="2" type="ORF">GCM10010873_16170</name>
</gene>
<keyword evidence="3" id="KW-1185">Reference proteome</keyword>
<feature type="region of interest" description="Disordered" evidence="1">
    <location>
        <begin position="1"/>
        <end position="81"/>
    </location>
</feature>
<dbReference type="EMBL" id="BSPP01000005">
    <property type="protein sequence ID" value="GLS86643.1"/>
    <property type="molecule type" value="Genomic_DNA"/>
</dbReference>
<evidence type="ECO:0000313" key="2">
    <source>
        <dbReference type="EMBL" id="GLS86643.1"/>
    </source>
</evidence>
<feature type="compositionally biased region" description="Pro residues" evidence="1">
    <location>
        <begin position="65"/>
        <end position="81"/>
    </location>
</feature>
<dbReference type="AlphaFoldDB" id="A0AA37WZI1"/>
<sequence>MPPQPEHPAPPHVPLGITCDSCPGTPRNTSRSKNSATPKFPNRATAPAAALVCEVDKTNRRPAAKPHPTPAFPLAPAPLPR</sequence>
<evidence type="ECO:0000256" key="1">
    <source>
        <dbReference type="SAM" id="MobiDB-lite"/>
    </source>
</evidence>
<feature type="compositionally biased region" description="Pro residues" evidence="1">
    <location>
        <begin position="1"/>
        <end position="13"/>
    </location>
</feature>
<comment type="caution">
    <text evidence="2">The sequence shown here is derived from an EMBL/GenBank/DDBJ whole genome shotgun (WGS) entry which is preliminary data.</text>
</comment>
<feature type="compositionally biased region" description="Polar residues" evidence="1">
    <location>
        <begin position="26"/>
        <end position="37"/>
    </location>
</feature>
<accession>A0AA37WZI1</accession>
<evidence type="ECO:0000313" key="3">
    <source>
        <dbReference type="Proteomes" id="UP001157355"/>
    </source>
</evidence>
<reference evidence="2 3" key="1">
    <citation type="journal article" date="2014" name="Int. J. Syst. Evol. Microbiol.">
        <title>Complete genome sequence of Corynebacterium casei LMG S-19264T (=DSM 44701T), isolated from a smear-ripened cheese.</title>
        <authorList>
            <consortium name="US DOE Joint Genome Institute (JGI-PGF)"/>
            <person name="Walter F."/>
            <person name="Albersmeier A."/>
            <person name="Kalinowski J."/>
            <person name="Ruckert C."/>
        </authorList>
    </citation>
    <scope>NUCLEOTIDE SEQUENCE [LARGE SCALE GENOMIC DNA]</scope>
    <source>
        <strain evidence="2 3">NBRC 111766</strain>
    </source>
</reference>
<protein>
    <submittedName>
        <fullName evidence="2">Uncharacterized protein</fullName>
    </submittedName>
</protein>